<keyword evidence="2" id="KW-1185">Reference proteome</keyword>
<proteinExistence type="predicted"/>
<accession>W6UK00</accession>
<evidence type="ECO:0000313" key="1">
    <source>
        <dbReference type="EMBL" id="EUB61446.1"/>
    </source>
</evidence>
<dbReference type="Proteomes" id="UP000019149">
    <property type="component" value="Unassembled WGS sequence"/>
</dbReference>
<dbReference type="CTD" id="36339451"/>
<sequence length="157" mass="18319">MLFTSRKKKLKLLTRGDKIPKKLRTHASASIWLPPWLIHQMNVYIWYSTKASPQIPYVPFGKSATQGWSFIMLTGKDPPFLIAKNNFDVPTSMNESLQKKYLKNCSIFFASPDIKDLKRQKMKCEMLITKYQKVNNSRKSVKIISFCERHSFLLKTV</sequence>
<dbReference type="EMBL" id="APAU02000020">
    <property type="protein sequence ID" value="EUB61446.1"/>
    <property type="molecule type" value="Genomic_DNA"/>
</dbReference>
<organism evidence="1 2">
    <name type="scientific">Echinococcus granulosus</name>
    <name type="common">Hydatid tapeworm</name>
    <dbReference type="NCBI Taxonomy" id="6210"/>
    <lineage>
        <taxon>Eukaryota</taxon>
        <taxon>Metazoa</taxon>
        <taxon>Spiralia</taxon>
        <taxon>Lophotrochozoa</taxon>
        <taxon>Platyhelminthes</taxon>
        <taxon>Cestoda</taxon>
        <taxon>Eucestoda</taxon>
        <taxon>Cyclophyllidea</taxon>
        <taxon>Taeniidae</taxon>
        <taxon>Echinococcus</taxon>
        <taxon>Echinococcus granulosus group</taxon>
    </lineage>
</organism>
<dbReference type="RefSeq" id="XP_024352642.1">
    <property type="nucleotide sequence ID" value="XM_024492985.1"/>
</dbReference>
<reference evidence="1 2" key="1">
    <citation type="journal article" date="2013" name="Nat. Genet.">
        <title>The genome of the hydatid tapeworm Echinococcus granulosus.</title>
        <authorList>
            <person name="Zheng H."/>
            <person name="Zhang W."/>
            <person name="Zhang L."/>
            <person name="Zhang Z."/>
            <person name="Li J."/>
            <person name="Lu G."/>
            <person name="Zhu Y."/>
            <person name="Wang Y."/>
            <person name="Huang Y."/>
            <person name="Liu J."/>
            <person name="Kang H."/>
            <person name="Chen J."/>
            <person name="Wang L."/>
            <person name="Chen A."/>
            <person name="Yu S."/>
            <person name="Gao Z."/>
            <person name="Jin L."/>
            <person name="Gu W."/>
            <person name="Wang Z."/>
            <person name="Zhao L."/>
            <person name="Shi B."/>
            <person name="Wen H."/>
            <person name="Lin R."/>
            <person name="Jones M.K."/>
            <person name="Brejova B."/>
            <person name="Vinar T."/>
            <person name="Zhao G."/>
            <person name="McManus D.P."/>
            <person name="Chen Z."/>
            <person name="Zhou Y."/>
            <person name="Wang S."/>
        </authorList>
    </citation>
    <scope>NUCLEOTIDE SEQUENCE [LARGE SCALE GENOMIC DNA]</scope>
</reference>
<dbReference type="KEGG" id="egl:EGR_03736"/>
<protein>
    <submittedName>
        <fullName evidence="1">Uncharacterized protein</fullName>
    </submittedName>
</protein>
<name>W6UK00_ECHGR</name>
<comment type="caution">
    <text evidence="1">The sequence shown here is derived from an EMBL/GenBank/DDBJ whole genome shotgun (WGS) entry which is preliminary data.</text>
</comment>
<dbReference type="GeneID" id="36339451"/>
<evidence type="ECO:0000313" key="2">
    <source>
        <dbReference type="Proteomes" id="UP000019149"/>
    </source>
</evidence>
<dbReference type="AlphaFoldDB" id="W6UK00"/>
<gene>
    <name evidence="1" type="ORF">EGR_03736</name>
</gene>